<evidence type="ECO:0000256" key="6">
    <source>
        <dbReference type="PROSITE-ProRule" id="PRU01373"/>
    </source>
</evidence>
<keyword evidence="5 6" id="KW-0961">Cell wall biogenesis/degradation</keyword>
<evidence type="ECO:0000313" key="9">
    <source>
        <dbReference type="Proteomes" id="UP000623681"/>
    </source>
</evidence>
<evidence type="ECO:0000256" key="2">
    <source>
        <dbReference type="ARBA" id="ARBA00022679"/>
    </source>
</evidence>
<evidence type="ECO:0000256" key="4">
    <source>
        <dbReference type="ARBA" id="ARBA00022984"/>
    </source>
</evidence>
<dbReference type="InterPro" id="IPR005490">
    <property type="entry name" value="LD_TPept_cat_dom"/>
</dbReference>
<evidence type="ECO:0000256" key="3">
    <source>
        <dbReference type="ARBA" id="ARBA00022960"/>
    </source>
</evidence>
<gene>
    <name evidence="8" type="ORF">JK634_13455</name>
</gene>
<dbReference type="InterPro" id="IPR038063">
    <property type="entry name" value="Transpep_catalytic_dom"/>
</dbReference>
<evidence type="ECO:0000256" key="5">
    <source>
        <dbReference type="ARBA" id="ARBA00023316"/>
    </source>
</evidence>
<dbReference type="InterPro" id="IPR050979">
    <property type="entry name" value="LD-transpeptidase"/>
</dbReference>
<dbReference type="GO" id="GO:0005576">
    <property type="term" value="C:extracellular region"/>
    <property type="evidence" value="ECO:0007669"/>
    <property type="project" value="TreeGrafter"/>
</dbReference>
<comment type="caution">
    <text evidence="8">The sequence shown here is derived from an EMBL/GenBank/DDBJ whole genome shotgun (WGS) entry which is preliminary data.</text>
</comment>
<proteinExistence type="predicted"/>
<dbReference type="PANTHER" id="PTHR30582:SF33">
    <property type="entry name" value="EXPORTED PROTEIN"/>
    <property type="match status" value="1"/>
</dbReference>
<dbReference type="GO" id="GO:0016740">
    <property type="term" value="F:transferase activity"/>
    <property type="evidence" value="ECO:0007669"/>
    <property type="project" value="UniProtKB-KW"/>
</dbReference>
<keyword evidence="4 6" id="KW-0573">Peptidoglycan synthesis</keyword>
<dbReference type="Gene3D" id="3.10.20.800">
    <property type="match status" value="1"/>
</dbReference>
<organism evidence="8 9">
    <name type="scientific">Clostridium paridis</name>
    <dbReference type="NCBI Taxonomy" id="2803863"/>
    <lineage>
        <taxon>Bacteria</taxon>
        <taxon>Bacillati</taxon>
        <taxon>Bacillota</taxon>
        <taxon>Clostridia</taxon>
        <taxon>Eubacteriales</taxon>
        <taxon>Clostridiaceae</taxon>
        <taxon>Clostridium</taxon>
    </lineage>
</organism>
<evidence type="ECO:0000256" key="1">
    <source>
        <dbReference type="ARBA" id="ARBA00004752"/>
    </source>
</evidence>
<dbReference type="Proteomes" id="UP000623681">
    <property type="component" value="Unassembled WGS sequence"/>
</dbReference>
<reference evidence="8" key="1">
    <citation type="submission" date="2021-01" db="EMBL/GenBank/DDBJ databases">
        <title>Genome public.</title>
        <authorList>
            <person name="Liu C."/>
            <person name="Sun Q."/>
        </authorList>
    </citation>
    <scope>NUCLEOTIDE SEQUENCE</scope>
    <source>
        <strain evidence="8">YIM B02565</strain>
    </source>
</reference>
<name>A0A937FFD8_9CLOT</name>
<comment type="pathway">
    <text evidence="1 6">Cell wall biogenesis; peptidoglycan biosynthesis.</text>
</comment>
<keyword evidence="2" id="KW-0808">Transferase</keyword>
<feature type="active site" description="Nucleophile" evidence="6">
    <location>
        <position position="408"/>
    </location>
</feature>
<dbReference type="GO" id="GO:0071555">
    <property type="term" value="P:cell wall organization"/>
    <property type="evidence" value="ECO:0007669"/>
    <property type="project" value="UniProtKB-UniRule"/>
</dbReference>
<dbReference type="PROSITE" id="PS52029">
    <property type="entry name" value="LD_TPASE"/>
    <property type="match status" value="1"/>
</dbReference>
<feature type="domain" description="L,D-TPase catalytic" evidence="7">
    <location>
        <begin position="313"/>
        <end position="432"/>
    </location>
</feature>
<dbReference type="PANTHER" id="PTHR30582">
    <property type="entry name" value="L,D-TRANSPEPTIDASE"/>
    <property type="match status" value="1"/>
</dbReference>
<sequence length="434" mass="49246">MTIYFTNHLYFGSEVNSISVSGKTVVEAEKQLPSELDAYKLVIEERDGKKEEINGSDIKLKYEPNGEIQKLKERQNPFGWISAFFNSSNSKIKEGISYDKELLKKQMDSLECLTNKSIVEPKEPSFKYENNKYIIIDEVKGNKLNKSILEEKLANSINNMDKTISLESADCYEKPQYTAASQKVIDTQNLLNKYVSTKVTYNLGSKKQIVDGAIINKWLQVNEKFEVVFDETNIKKYLDTLFDGLNTVGKERDFHTTMGTTIKISGGDYGWLVDKSKEVENLIASVKEGQTVDREPKYSQTAISQDGNDIGNTYVEINMTRQHLWFYKDGKLIVEGDVVTGNVSQNHSTRVGVYRIKYKQTNTMLKGEDYNVPVSFWMPFDGGIGIHDARWRSAFGGNIYRTNGSHGCVNAPYYVANAVFNSIQVGNPVVCYYE</sequence>
<protein>
    <submittedName>
        <fullName evidence="8">L,D-transpeptidase/peptidoglycan binding protein</fullName>
    </submittedName>
</protein>
<keyword evidence="3 6" id="KW-0133">Cell shape</keyword>
<dbReference type="GO" id="GO:0008360">
    <property type="term" value="P:regulation of cell shape"/>
    <property type="evidence" value="ECO:0007669"/>
    <property type="project" value="UniProtKB-UniRule"/>
</dbReference>
<evidence type="ECO:0000259" key="7">
    <source>
        <dbReference type="PROSITE" id="PS52029"/>
    </source>
</evidence>
<dbReference type="Gene3D" id="2.40.440.10">
    <property type="entry name" value="L,D-transpeptidase catalytic domain-like"/>
    <property type="match status" value="1"/>
</dbReference>
<dbReference type="SUPFAM" id="SSF143985">
    <property type="entry name" value="L,D-transpeptidase pre-catalytic domain-like"/>
    <property type="match status" value="1"/>
</dbReference>
<dbReference type="SUPFAM" id="SSF141523">
    <property type="entry name" value="L,D-transpeptidase catalytic domain-like"/>
    <property type="match status" value="1"/>
</dbReference>
<dbReference type="EMBL" id="JAESWA010000023">
    <property type="protein sequence ID" value="MBL4932814.1"/>
    <property type="molecule type" value="Genomic_DNA"/>
</dbReference>
<evidence type="ECO:0000313" key="8">
    <source>
        <dbReference type="EMBL" id="MBL4932814.1"/>
    </source>
</evidence>
<dbReference type="InterPro" id="IPR022029">
    <property type="entry name" value="YoaR-like_PG-bd"/>
</dbReference>
<dbReference type="CDD" id="cd16913">
    <property type="entry name" value="YkuD_like"/>
    <property type="match status" value="1"/>
</dbReference>
<dbReference type="InterPro" id="IPR038054">
    <property type="entry name" value="LD_TPept-like_central_sf"/>
</dbReference>
<accession>A0A937FFD8</accession>
<dbReference type="GO" id="GO:0018104">
    <property type="term" value="P:peptidoglycan-protein cross-linking"/>
    <property type="evidence" value="ECO:0007669"/>
    <property type="project" value="TreeGrafter"/>
</dbReference>
<keyword evidence="9" id="KW-1185">Reference proteome</keyword>
<dbReference type="Pfam" id="PF12229">
    <property type="entry name" value="PG_binding_4"/>
    <property type="match status" value="2"/>
</dbReference>
<dbReference type="AlphaFoldDB" id="A0A937FFD8"/>
<feature type="active site" description="Proton donor/acceptor" evidence="6">
    <location>
        <position position="387"/>
    </location>
</feature>
<dbReference type="GO" id="GO:0071972">
    <property type="term" value="F:peptidoglycan L,D-transpeptidase activity"/>
    <property type="evidence" value="ECO:0007669"/>
    <property type="project" value="TreeGrafter"/>
</dbReference>
<dbReference type="Pfam" id="PF03734">
    <property type="entry name" value="YkuD"/>
    <property type="match status" value="1"/>
</dbReference>